<dbReference type="InterPro" id="IPR025705">
    <property type="entry name" value="Beta_hexosaminidase_sua/sub"/>
</dbReference>
<dbReference type="PANTHER" id="PTHR22600:SF3">
    <property type="entry name" value="BETA-HEXOSAMINIDASE FDL-RELATED"/>
    <property type="match status" value="1"/>
</dbReference>
<comment type="catalytic activity">
    <reaction evidence="1">
        <text>Hydrolysis of terminal non-reducing N-acetyl-D-hexosamine residues in N-acetyl-beta-D-hexosaminides.</text>
        <dbReference type="EC" id="3.2.1.52"/>
    </reaction>
</comment>
<dbReference type="EMBL" id="JANEYF010000414">
    <property type="protein sequence ID" value="KAJ8970081.1"/>
    <property type="molecule type" value="Genomic_DNA"/>
</dbReference>
<keyword evidence="5" id="KW-0378">Hydrolase</keyword>
<comment type="similarity">
    <text evidence="2">Belongs to the glycosyl hydrolase 20 family.</text>
</comment>
<evidence type="ECO:0000256" key="2">
    <source>
        <dbReference type="ARBA" id="ARBA00006285"/>
    </source>
</evidence>
<dbReference type="GO" id="GO:0030203">
    <property type="term" value="P:glycosaminoglycan metabolic process"/>
    <property type="evidence" value="ECO:0007669"/>
    <property type="project" value="TreeGrafter"/>
</dbReference>
<evidence type="ECO:0000256" key="5">
    <source>
        <dbReference type="ARBA" id="ARBA00022801"/>
    </source>
</evidence>
<feature type="active site" description="Proton donor" evidence="8">
    <location>
        <position position="83"/>
    </location>
</feature>
<evidence type="ECO:0000256" key="7">
    <source>
        <dbReference type="ARBA" id="ARBA00023295"/>
    </source>
</evidence>
<dbReference type="GO" id="GO:0016231">
    <property type="term" value="F:beta-N-acetylglucosaminidase activity"/>
    <property type="evidence" value="ECO:0007669"/>
    <property type="project" value="TreeGrafter"/>
</dbReference>
<evidence type="ECO:0000259" key="9">
    <source>
        <dbReference type="Pfam" id="PF00728"/>
    </source>
</evidence>
<keyword evidence="11" id="KW-1185">Reference proteome</keyword>
<keyword evidence="4" id="KW-0732">Signal</keyword>
<evidence type="ECO:0000256" key="1">
    <source>
        <dbReference type="ARBA" id="ARBA00001231"/>
    </source>
</evidence>
<keyword evidence="7" id="KW-0326">Glycosidase</keyword>
<name>A0AAV8ZTP7_9CUCU</name>
<organism evidence="10 11">
    <name type="scientific">Rhamnusium bicolor</name>
    <dbReference type="NCBI Taxonomy" id="1586634"/>
    <lineage>
        <taxon>Eukaryota</taxon>
        <taxon>Metazoa</taxon>
        <taxon>Ecdysozoa</taxon>
        <taxon>Arthropoda</taxon>
        <taxon>Hexapoda</taxon>
        <taxon>Insecta</taxon>
        <taxon>Pterygota</taxon>
        <taxon>Neoptera</taxon>
        <taxon>Endopterygota</taxon>
        <taxon>Coleoptera</taxon>
        <taxon>Polyphaga</taxon>
        <taxon>Cucujiformia</taxon>
        <taxon>Chrysomeloidea</taxon>
        <taxon>Cerambycidae</taxon>
        <taxon>Lepturinae</taxon>
        <taxon>Rhagiini</taxon>
        <taxon>Rhamnusium</taxon>
    </lineage>
</organism>
<evidence type="ECO:0000256" key="8">
    <source>
        <dbReference type="PIRSR" id="PIRSR625705-1"/>
    </source>
</evidence>
<dbReference type="InterPro" id="IPR017853">
    <property type="entry name" value="GH"/>
</dbReference>
<comment type="caution">
    <text evidence="10">The sequence shown here is derived from an EMBL/GenBank/DDBJ whole genome shotgun (WGS) entry which is preliminary data.</text>
</comment>
<dbReference type="InterPro" id="IPR015883">
    <property type="entry name" value="Glyco_hydro_20_cat"/>
</dbReference>
<proteinExistence type="inferred from homology"/>
<dbReference type="Proteomes" id="UP001162156">
    <property type="component" value="Unassembled WGS sequence"/>
</dbReference>
<gene>
    <name evidence="10" type="ORF">NQ314_001405</name>
</gene>
<evidence type="ECO:0000256" key="4">
    <source>
        <dbReference type="ARBA" id="ARBA00022729"/>
    </source>
</evidence>
<dbReference type="GO" id="GO:0005886">
    <property type="term" value="C:plasma membrane"/>
    <property type="evidence" value="ECO:0007669"/>
    <property type="project" value="TreeGrafter"/>
</dbReference>
<keyword evidence="6" id="KW-0325">Glycoprotein</keyword>
<dbReference type="Gene3D" id="3.20.20.80">
    <property type="entry name" value="Glycosidases"/>
    <property type="match status" value="1"/>
</dbReference>
<evidence type="ECO:0000313" key="11">
    <source>
        <dbReference type="Proteomes" id="UP001162156"/>
    </source>
</evidence>
<reference evidence="10" key="1">
    <citation type="journal article" date="2023" name="Insect Mol. Biol.">
        <title>Genome sequencing provides insights into the evolution of gene families encoding plant cell wall-degrading enzymes in longhorned beetles.</title>
        <authorList>
            <person name="Shin N.R."/>
            <person name="Okamura Y."/>
            <person name="Kirsch R."/>
            <person name="Pauchet Y."/>
        </authorList>
    </citation>
    <scope>NUCLEOTIDE SEQUENCE</scope>
    <source>
        <strain evidence="10">RBIC_L_NR</strain>
    </source>
</reference>
<dbReference type="AlphaFoldDB" id="A0AAV8ZTP7"/>
<dbReference type="Pfam" id="PF00728">
    <property type="entry name" value="Glyco_hydro_20"/>
    <property type="match status" value="1"/>
</dbReference>
<dbReference type="GO" id="GO:0005975">
    <property type="term" value="P:carbohydrate metabolic process"/>
    <property type="evidence" value="ECO:0007669"/>
    <property type="project" value="InterPro"/>
</dbReference>
<accession>A0AAV8ZTP7</accession>
<evidence type="ECO:0000313" key="10">
    <source>
        <dbReference type="EMBL" id="KAJ8970081.1"/>
    </source>
</evidence>
<dbReference type="PRINTS" id="PR00738">
    <property type="entry name" value="GLHYDRLASE20"/>
</dbReference>
<dbReference type="SUPFAM" id="SSF51445">
    <property type="entry name" value="(Trans)glycosidases"/>
    <property type="match status" value="1"/>
</dbReference>
<dbReference type="EC" id="3.2.1.52" evidence="3"/>
<protein>
    <recommendedName>
        <fullName evidence="3">beta-N-acetylhexosaminidase</fullName>
        <ecNumber evidence="3">3.2.1.52</ecNumber>
    </recommendedName>
</protein>
<evidence type="ECO:0000256" key="3">
    <source>
        <dbReference type="ARBA" id="ARBA00012663"/>
    </source>
</evidence>
<dbReference type="PANTHER" id="PTHR22600">
    <property type="entry name" value="BETA-HEXOSAMINIDASE"/>
    <property type="match status" value="1"/>
</dbReference>
<sequence>MVHQFFTQGTAYVWFMANLRVSERLGDLAVCVNERPWSLYCGEPPCGQLNPENPHVYNILEKLYKDLIELSSENEIFHIGGDEVNLECWAQHLQKTNTLYNYTDLHDLWGEFTTKALHKLHLANGGKQIPYVVVWSSKLSKRPYITKYLNKTNVVVQSWGASQWPDTPDLISDGYKNGRKKKWRETGDAACDPYRPWQTVYNHRPWQQFHLNKKQILGGEACLWSEQLDEGSLDARLWPRSAAFAERMWSDPQLDMTTYNIQEDVYTRLSTHRDRLVSRGLSAEALWPAWCTQNPGMCL</sequence>
<feature type="domain" description="Glycoside hydrolase family 20 catalytic" evidence="9">
    <location>
        <begin position="35"/>
        <end position="251"/>
    </location>
</feature>
<dbReference type="FunFam" id="3.20.20.80:FF:000063">
    <property type="entry name" value="Beta-hexosaminidase"/>
    <property type="match status" value="1"/>
</dbReference>
<evidence type="ECO:0000256" key="6">
    <source>
        <dbReference type="ARBA" id="ARBA00023180"/>
    </source>
</evidence>